<dbReference type="InterPro" id="IPR013083">
    <property type="entry name" value="Znf_RING/FYVE/PHD"/>
</dbReference>
<dbReference type="EMBL" id="QXFU01000342">
    <property type="protein sequence ID" value="KAE9036095.1"/>
    <property type="molecule type" value="Genomic_DNA"/>
</dbReference>
<name>A0A6A3MY24_9STRA</name>
<dbReference type="Pfam" id="PF17123">
    <property type="entry name" value="zf-RING_11"/>
    <property type="match status" value="1"/>
</dbReference>
<keyword evidence="1" id="KW-0479">Metal-binding</keyword>
<dbReference type="SUPFAM" id="SSF57850">
    <property type="entry name" value="RING/U-box"/>
    <property type="match status" value="2"/>
</dbReference>
<dbReference type="Proteomes" id="UP000435112">
    <property type="component" value="Unassembled WGS sequence"/>
</dbReference>
<comment type="caution">
    <text evidence="3">The sequence shown here is derived from an EMBL/GenBank/DDBJ whole genome shotgun (WGS) entry which is preliminary data.</text>
</comment>
<dbReference type="PROSITE" id="PS50089">
    <property type="entry name" value="ZF_RING_2"/>
    <property type="match status" value="2"/>
</dbReference>
<evidence type="ECO:0000259" key="2">
    <source>
        <dbReference type="PROSITE" id="PS50089"/>
    </source>
</evidence>
<keyword evidence="1" id="KW-0863">Zinc-finger</keyword>
<feature type="domain" description="RING-type" evidence="2">
    <location>
        <begin position="347"/>
        <end position="393"/>
    </location>
</feature>
<dbReference type="PANTHER" id="PTHR14991">
    <property type="entry name" value="RING FINGER PROTEIN 32"/>
    <property type="match status" value="1"/>
</dbReference>
<dbReference type="InterPro" id="IPR042862">
    <property type="entry name" value="RNF32"/>
</dbReference>
<dbReference type="AlphaFoldDB" id="A0A6A3MY24"/>
<evidence type="ECO:0000313" key="4">
    <source>
        <dbReference type="Proteomes" id="UP000435112"/>
    </source>
</evidence>
<dbReference type="SMART" id="SM00184">
    <property type="entry name" value="RING"/>
    <property type="match status" value="2"/>
</dbReference>
<evidence type="ECO:0000256" key="1">
    <source>
        <dbReference type="PROSITE-ProRule" id="PRU00175"/>
    </source>
</evidence>
<dbReference type="PROSITE" id="PS50096">
    <property type="entry name" value="IQ"/>
    <property type="match status" value="1"/>
</dbReference>
<dbReference type="InterPro" id="IPR001841">
    <property type="entry name" value="Znf_RING"/>
</dbReference>
<dbReference type="PANTHER" id="PTHR14991:SF0">
    <property type="entry name" value="RING FINGER PROTEIN 32"/>
    <property type="match status" value="1"/>
</dbReference>
<keyword evidence="1" id="KW-0862">Zinc</keyword>
<reference evidence="3 4" key="1">
    <citation type="submission" date="2018-09" db="EMBL/GenBank/DDBJ databases">
        <title>Genomic investigation of the strawberry pathogen Phytophthora fragariae indicates pathogenicity is determined by transcriptional variation in three key races.</title>
        <authorList>
            <person name="Adams T.M."/>
            <person name="Armitage A.D."/>
            <person name="Sobczyk M.K."/>
            <person name="Bates H.J."/>
            <person name="Dunwell J.M."/>
            <person name="Nellist C.F."/>
            <person name="Harrison R.J."/>
        </authorList>
    </citation>
    <scope>NUCLEOTIDE SEQUENCE [LARGE SCALE GENOMIC DNA]</scope>
    <source>
        <strain evidence="3 4">SCRP324</strain>
    </source>
</reference>
<dbReference type="Gene3D" id="3.30.40.10">
    <property type="entry name" value="Zinc/RING finger domain, C3HC4 (zinc finger)"/>
    <property type="match status" value="2"/>
</dbReference>
<proteinExistence type="predicted"/>
<feature type="domain" description="RING-type" evidence="2">
    <location>
        <begin position="166"/>
        <end position="210"/>
    </location>
</feature>
<evidence type="ECO:0000313" key="3">
    <source>
        <dbReference type="EMBL" id="KAE9036095.1"/>
    </source>
</evidence>
<gene>
    <name evidence="3" type="ORF">PR002_g7246</name>
</gene>
<protein>
    <recommendedName>
        <fullName evidence="2">RING-type domain-containing protein</fullName>
    </recommendedName>
</protein>
<accession>A0A6A3MY24</accession>
<dbReference type="CDD" id="cd16677">
    <property type="entry name" value="RING-H2_RNF32_rpt1"/>
    <property type="match status" value="1"/>
</dbReference>
<sequence length="412" mass="46854">MMSRAKRRSEVSAKPDKSTIINAAALQDHLARSLTLDLRLRPRRPRKATVGCCTHATISQEAHYHHWVLQIQSRENMSASNSEYRCVWVCETCTFENNERPRSSTCGRDSDRCSACGTQRNEQLQHRLTLAQKRGLVKRPPPKLTRDEWEDCEQQAEARGDTQHPCSICRESFGVKEQVILSCSHMFHLACITSFERFLRTNQRVCPLCRKQNYQKRNTTMASAFHRDYSAKRIQAVLRGFLARRQAAGLWQKFYSSGKGDPIRRRRFFANRVGKTTDRLVTAMSKRDDSIDALLAEFDKSLSMSRRVFQDNAPETETDPATGASFPGGDDWLAIFNKAKARNESECAICINSFGSSMAGVSLLSCSHAFHSQCLSAFEDFNIYEVSLCPVCRASYRSQTWLHVAQIASQTR</sequence>
<organism evidence="3 4">
    <name type="scientific">Phytophthora rubi</name>
    <dbReference type="NCBI Taxonomy" id="129364"/>
    <lineage>
        <taxon>Eukaryota</taxon>
        <taxon>Sar</taxon>
        <taxon>Stramenopiles</taxon>
        <taxon>Oomycota</taxon>
        <taxon>Peronosporomycetes</taxon>
        <taxon>Peronosporales</taxon>
        <taxon>Peronosporaceae</taxon>
        <taxon>Phytophthora</taxon>
    </lineage>
</organism>
<dbReference type="CDD" id="cd16678">
    <property type="entry name" value="RING-H2_RNF32_rpt2"/>
    <property type="match status" value="1"/>
</dbReference>
<dbReference type="GO" id="GO:0008270">
    <property type="term" value="F:zinc ion binding"/>
    <property type="evidence" value="ECO:0007669"/>
    <property type="project" value="UniProtKB-KW"/>
</dbReference>
<dbReference type="OrthoDB" id="8062037at2759"/>
<dbReference type="Pfam" id="PF13639">
    <property type="entry name" value="zf-RING_2"/>
    <property type="match status" value="1"/>
</dbReference>